<evidence type="ECO:0000313" key="1">
    <source>
        <dbReference type="Proteomes" id="UP000035680"/>
    </source>
</evidence>
<organism evidence="1 2">
    <name type="scientific">Strongyloides venezuelensis</name>
    <name type="common">Threadworm</name>
    <dbReference type="NCBI Taxonomy" id="75913"/>
    <lineage>
        <taxon>Eukaryota</taxon>
        <taxon>Metazoa</taxon>
        <taxon>Ecdysozoa</taxon>
        <taxon>Nematoda</taxon>
        <taxon>Chromadorea</taxon>
        <taxon>Rhabditida</taxon>
        <taxon>Tylenchina</taxon>
        <taxon>Panagrolaimomorpha</taxon>
        <taxon>Strongyloidoidea</taxon>
        <taxon>Strongyloididae</taxon>
        <taxon>Strongyloides</taxon>
    </lineage>
</organism>
<keyword evidence="1" id="KW-1185">Reference proteome</keyword>
<evidence type="ECO:0000313" key="2">
    <source>
        <dbReference type="WBParaSite" id="SVE_0916400.1"/>
    </source>
</evidence>
<proteinExistence type="predicted"/>
<accession>A0A0K0FJT8</accession>
<dbReference type="WBParaSite" id="SVE_0916400.1">
    <property type="protein sequence ID" value="SVE_0916400.1"/>
    <property type="gene ID" value="SVE_0916400"/>
</dbReference>
<protein>
    <submittedName>
        <fullName evidence="2">DUF3794 domain-containing protein</fullName>
    </submittedName>
</protein>
<dbReference type="AlphaFoldDB" id="A0A0K0FJT8"/>
<dbReference type="STRING" id="75913.A0A0K0FJT8"/>
<name>A0A0K0FJT8_STRVS</name>
<reference evidence="1" key="1">
    <citation type="submission" date="2014-07" db="EMBL/GenBank/DDBJ databases">
        <authorList>
            <person name="Martin A.A"/>
            <person name="De Silva N."/>
        </authorList>
    </citation>
    <scope>NUCLEOTIDE SEQUENCE</scope>
</reference>
<sequence length="251" mass="28506">MLTVKHFQSIKVEIFNNNRNGRYKHFKNNKNKKQYAQNNGYKNNQIVPFNGNKKIYNNVNQRNINRNVPNNVANNNVKFNVPIKARATKPGKRGPEVDALNVKSLIDKICSTKQSLILTVKVSTLITICLLMLFVTPVGAQNNIPNVYPRKNCDNSRIPIFYRLKDTHLENVVTKTVTLNPIDEDCEIDAKRESIIGFEIDNLIITLVEPVSKIPKEYKYTVAILTKCNPSSVVISSLKYMDFGAKLIALV</sequence>
<reference evidence="2" key="2">
    <citation type="submission" date="2015-08" db="UniProtKB">
        <authorList>
            <consortium name="WormBaseParasite"/>
        </authorList>
    </citation>
    <scope>IDENTIFICATION</scope>
</reference>
<dbReference type="Proteomes" id="UP000035680">
    <property type="component" value="Unassembled WGS sequence"/>
</dbReference>